<feature type="compositionally biased region" description="Acidic residues" evidence="2">
    <location>
        <begin position="68"/>
        <end position="79"/>
    </location>
</feature>
<feature type="compositionally biased region" description="Basic and acidic residues" evidence="2">
    <location>
        <begin position="539"/>
        <end position="548"/>
    </location>
</feature>
<evidence type="ECO:0000313" key="3">
    <source>
        <dbReference type="EMBL" id="RQO90010.1"/>
    </source>
</evidence>
<name>A0A3N7F3D7_POPTR</name>
<feature type="region of interest" description="Disordered" evidence="2">
    <location>
        <begin position="150"/>
        <end position="302"/>
    </location>
</feature>
<dbReference type="STRING" id="3694.A0A3N7F3D7"/>
<feature type="compositionally biased region" description="Low complexity" evidence="2">
    <location>
        <begin position="18"/>
        <end position="30"/>
    </location>
</feature>
<dbReference type="Proteomes" id="UP000006729">
    <property type="component" value="Chromosome 5"/>
</dbReference>
<feature type="region of interest" description="Disordered" evidence="2">
    <location>
        <begin position="525"/>
        <end position="550"/>
    </location>
</feature>
<evidence type="ECO:0000313" key="4">
    <source>
        <dbReference type="Proteomes" id="UP000006729"/>
    </source>
</evidence>
<dbReference type="PANTHER" id="PTHR31762">
    <property type="entry name" value="FAS-BINDING FACTOR-LIKE PROTEIN"/>
    <property type="match status" value="1"/>
</dbReference>
<dbReference type="EMBL" id="CM009294">
    <property type="protein sequence ID" value="RQO90010.1"/>
    <property type="molecule type" value="Genomic_DNA"/>
</dbReference>
<protein>
    <recommendedName>
        <fullName evidence="5">Coiled-coil domain-containing protein SCD2</fullName>
    </recommendedName>
</protein>
<sequence length="702" mass="77390">MDRRMKPVYLRQISIEGTPRTPSSPSMSPLRMHHARSGSAGVGNNMKKAQTKAAAQRLAQVMSHQTADDDDDDEDDDLSYDYQASGIGSIGLAGGRRMQPRSPMTKSAAQVRVPAKTYRPVDEDLQTKPAAQVRVPAKTYRPVDEVLQTKPAAQVRVPGKTYQPVDDDSDNDELIHDYGSRASGLTIGRAGGKSMRSQSPAVVRTGRPGQPSSTQSTTSSRSPLSVNTVEQPSSAQVSLAAPASQPTNSVEQPVSARSRMVGRPSFNSMDQPLSLRSGRSSTNSVEQPPSARSTSATSLGIKTVPIPSSVTISLRPVSPMASSDHPKDRRLSLDWGSMNLRDSGIQHSTSALQDEIDMLQEENESLLDKLRLAAEKYEEAEARARQLERQVATLGEGVTLEAKLLSRKEAALLQREAALKAAEQTSKPEEALRLEAEVAKDEAASAIEQLREVQSEAKSLQNMTQRMILTQEEMEEVVLKRCWLARYWILCVKHGILAEIAGARYEYWSSFAPLPVEVVLSAGQRAKDENSSVNDDAEERERVLKEGSELSGDGNIESMLLVEKGLRELASLKVGEAVALVMAQQRRTNFMKSDEIKLAGDGNLEAFELSQEESEDVRFKQAWLTYFWRRAKNHGLEPDIAEERLQFWINHSSRSSSSHDAVDVERGLMELRKLGIENQLWQASRRGLEVDSNSKANLESDF</sequence>
<gene>
    <name evidence="3" type="ORF">POPTR_005G044600</name>
</gene>
<evidence type="ECO:0000256" key="1">
    <source>
        <dbReference type="SAM" id="Coils"/>
    </source>
</evidence>
<feature type="compositionally biased region" description="Low complexity" evidence="2">
    <location>
        <begin position="207"/>
        <end position="225"/>
    </location>
</feature>
<keyword evidence="1" id="KW-0175">Coiled coil</keyword>
<evidence type="ECO:0000256" key="2">
    <source>
        <dbReference type="SAM" id="MobiDB-lite"/>
    </source>
</evidence>
<accession>A0A3N7F3D7</accession>
<keyword evidence="4" id="KW-1185">Reference proteome</keyword>
<feature type="compositionally biased region" description="Polar residues" evidence="2">
    <location>
        <begin position="277"/>
        <end position="302"/>
    </location>
</feature>
<dbReference type="PANTHER" id="PTHR31762:SF10">
    <property type="entry name" value="FAS-BINDING FACTOR-LIKE PROTEIN"/>
    <property type="match status" value="1"/>
</dbReference>
<dbReference type="InterPro" id="IPR040321">
    <property type="entry name" value="SCD2-like"/>
</dbReference>
<dbReference type="AlphaFoldDB" id="A0A3N7F3D7"/>
<feature type="coiled-coil region" evidence="1">
    <location>
        <begin position="429"/>
        <end position="463"/>
    </location>
</feature>
<organism evidence="3 4">
    <name type="scientific">Populus trichocarpa</name>
    <name type="common">Western balsam poplar</name>
    <name type="synonym">Populus balsamifera subsp. trichocarpa</name>
    <dbReference type="NCBI Taxonomy" id="3694"/>
    <lineage>
        <taxon>Eukaryota</taxon>
        <taxon>Viridiplantae</taxon>
        <taxon>Streptophyta</taxon>
        <taxon>Embryophyta</taxon>
        <taxon>Tracheophyta</taxon>
        <taxon>Spermatophyta</taxon>
        <taxon>Magnoliopsida</taxon>
        <taxon>eudicotyledons</taxon>
        <taxon>Gunneridae</taxon>
        <taxon>Pentapetalae</taxon>
        <taxon>rosids</taxon>
        <taxon>fabids</taxon>
        <taxon>Malpighiales</taxon>
        <taxon>Salicaceae</taxon>
        <taxon>Saliceae</taxon>
        <taxon>Populus</taxon>
    </lineage>
</organism>
<feature type="region of interest" description="Disordered" evidence="2">
    <location>
        <begin position="14"/>
        <end position="109"/>
    </location>
</feature>
<evidence type="ECO:0008006" key="5">
    <source>
        <dbReference type="Google" id="ProtNLM"/>
    </source>
</evidence>
<dbReference type="InParanoid" id="A0A3N7F3D7"/>
<reference evidence="3 4" key="1">
    <citation type="journal article" date="2006" name="Science">
        <title>The genome of black cottonwood, Populus trichocarpa (Torr. &amp; Gray).</title>
        <authorList>
            <person name="Tuskan G.A."/>
            <person name="Difazio S."/>
            <person name="Jansson S."/>
            <person name="Bohlmann J."/>
            <person name="Grigoriev I."/>
            <person name="Hellsten U."/>
            <person name="Putnam N."/>
            <person name="Ralph S."/>
            <person name="Rombauts S."/>
            <person name="Salamov A."/>
            <person name="Schein J."/>
            <person name="Sterck L."/>
            <person name="Aerts A."/>
            <person name="Bhalerao R.R."/>
            <person name="Bhalerao R.P."/>
            <person name="Blaudez D."/>
            <person name="Boerjan W."/>
            <person name="Brun A."/>
            <person name="Brunner A."/>
            <person name="Busov V."/>
            <person name="Campbell M."/>
            <person name="Carlson J."/>
            <person name="Chalot M."/>
            <person name="Chapman J."/>
            <person name="Chen G.L."/>
            <person name="Cooper D."/>
            <person name="Coutinho P.M."/>
            <person name="Couturier J."/>
            <person name="Covert S."/>
            <person name="Cronk Q."/>
            <person name="Cunningham R."/>
            <person name="Davis J."/>
            <person name="Degroeve S."/>
            <person name="Dejardin A."/>
            <person name="Depamphilis C."/>
            <person name="Detter J."/>
            <person name="Dirks B."/>
            <person name="Dubchak I."/>
            <person name="Duplessis S."/>
            <person name="Ehlting J."/>
            <person name="Ellis B."/>
            <person name="Gendler K."/>
            <person name="Goodstein D."/>
            <person name="Gribskov M."/>
            <person name="Grimwood J."/>
            <person name="Groover A."/>
            <person name="Gunter L."/>
            <person name="Hamberger B."/>
            <person name="Heinze B."/>
            <person name="Helariutta Y."/>
            <person name="Henrissat B."/>
            <person name="Holligan D."/>
            <person name="Holt R."/>
            <person name="Huang W."/>
            <person name="Islam-Faridi N."/>
            <person name="Jones S."/>
            <person name="Jones-Rhoades M."/>
            <person name="Jorgensen R."/>
            <person name="Joshi C."/>
            <person name="Kangasjarvi J."/>
            <person name="Karlsson J."/>
            <person name="Kelleher C."/>
            <person name="Kirkpatrick R."/>
            <person name="Kirst M."/>
            <person name="Kohler A."/>
            <person name="Kalluri U."/>
            <person name="Larimer F."/>
            <person name="Leebens-Mack J."/>
            <person name="Leple J.C."/>
            <person name="Locascio P."/>
            <person name="Lou Y."/>
            <person name="Lucas S."/>
            <person name="Martin F."/>
            <person name="Montanini B."/>
            <person name="Napoli C."/>
            <person name="Nelson D.R."/>
            <person name="Nelson C."/>
            <person name="Nieminen K."/>
            <person name="Nilsson O."/>
            <person name="Pereda V."/>
            <person name="Peter G."/>
            <person name="Philippe R."/>
            <person name="Pilate G."/>
            <person name="Poliakov A."/>
            <person name="Razumovskaya J."/>
            <person name="Richardson P."/>
            <person name="Rinaldi C."/>
            <person name="Ritland K."/>
            <person name="Rouze P."/>
            <person name="Ryaboy D."/>
            <person name="Schmutz J."/>
            <person name="Schrader J."/>
            <person name="Segerman B."/>
            <person name="Shin H."/>
            <person name="Siddiqui A."/>
            <person name="Sterky F."/>
            <person name="Terry A."/>
            <person name="Tsai C.J."/>
            <person name="Uberbacher E."/>
            <person name="Unneberg P."/>
            <person name="Vahala J."/>
            <person name="Wall K."/>
            <person name="Wessler S."/>
            <person name="Yang G."/>
            <person name="Yin T."/>
            <person name="Douglas C."/>
            <person name="Marra M."/>
            <person name="Sandberg G."/>
            <person name="Van de Peer Y."/>
            <person name="Rokhsar D."/>
        </authorList>
    </citation>
    <scope>NUCLEOTIDE SEQUENCE [LARGE SCALE GENOMIC DNA]</scope>
    <source>
        <strain evidence="4">cv. Nisqually</strain>
    </source>
</reference>
<feature type="compositionally biased region" description="Polar residues" evidence="2">
    <location>
        <begin position="226"/>
        <end position="237"/>
    </location>
</feature>
<proteinExistence type="predicted"/>
<dbReference type="GO" id="GO:0000911">
    <property type="term" value="P:cytokinesis by cell plate formation"/>
    <property type="evidence" value="ECO:0007669"/>
    <property type="project" value="InterPro"/>
</dbReference>
<feature type="coiled-coil region" evidence="1">
    <location>
        <begin position="349"/>
        <end position="397"/>
    </location>
</feature>